<dbReference type="Proteomes" id="UP000002009">
    <property type="component" value="Chromosome 13"/>
</dbReference>
<feature type="region of interest" description="Disordered" evidence="1">
    <location>
        <begin position="227"/>
        <end position="288"/>
    </location>
</feature>
<organism evidence="2 3">
    <name type="scientific">Micromonas commoda (strain RCC299 / NOUM17 / CCMP2709)</name>
    <name type="common">Picoplanktonic green alga</name>
    <dbReference type="NCBI Taxonomy" id="296587"/>
    <lineage>
        <taxon>Eukaryota</taxon>
        <taxon>Viridiplantae</taxon>
        <taxon>Chlorophyta</taxon>
        <taxon>Mamiellophyceae</taxon>
        <taxon>Mamiellales</taxon>
        <taxon>Mamiellaceae</taxon>
        <taxon>Micromonas</taxon>
    </lineage>
</organism>
<reference evidence="2 3" key="1">
    <citation type="journal article" date="2009" name="Science">
        <title>Green evolution and dynamic adaptations revealed by genomes of the marine picoeukaryotes Micromonas.</title>
        <authorList>
            <person name="Worden A.Z."/>
            <person name="Lee J.H."/>
            <person name="Mock T."/>
            <person name="Rouze P."/>
            <person name="Simmons M.P."/>
            <person name="Aerts A.L."/>
            <person name="Allen A.E."/>
            <person name="Cuvelier M.L."/>
            <person name="Derelle E."/>
            <person name="Everett M.V."/>
            <person name="Foulon E."/>
            <person name="Grimwood J."/>
            <person name="Gundlach H."/>
            <person name="Henrissat B."/>
            <person name="Napoli C."/>
            <person name="McDonald S.M."/>
            <person name="Parker M.S."/>
            <person name="Rombauts S."/>
            <person name="Salamov A."/>
            <person name="Von Dassow P."/>
            <person name="Badger J.H."/>
            <person name="Coutinho P.M."/>
            <person name="Demir E."/>
            <person name="Dubchak I."/>
            <person name="Gentemann C."/>
            <person name="Eikrem W."/>
            <person name="Gready J.E."/>
            <person name="John U."/>
            <person name="Lanier W."/>
            <person name="Lindquist E.A."/>
            <person name="Lucas S."/>
            <person name="Mayer K.F."/>
            <person name="Moreau H."/>
            <person name="Not F."/>
            <person name="Otillar R."/>
            <person name="Panaud O."/>
            <person name="Pangilinan J."/>
            <person name="Paulsen I."/>
            <person name="Piegu B."/>
            <person name="Poliakov A."/>
            <person name="Robbens S."/>
            <person name="Schmutz J."/>
            <person name="Toulza E."/>
            <person name="Wyss T."/>
            <person name="Zelensky A."/>
            <person name="Zhou K."/>
            <person name="Armbrust E.V."/>
            <person name="Bhattacharya D."/>
            <person name="Goodenough U.W."/>
            <person name="Van de Peer Y."/>
            <person name="Grigoriev I.V."/>
        </authorList>
    </citation>
    <scope>NUCLEOTIDE SEQUENCE [LARGE SCALE GENOMIC DNA]</scope>
    <source>
        <strain evidence="3">RCC299 / NOUM17</strain>
    </source>
</reference>
<proteinExistence type="predicted"/>
<evidence type="ECO:0000313" key="2">
    <source>
        <dbReference type="EMBL" id="ACO67008.1"/>
    </source>
</evidence>
<dbReference type="EMBL" id="CP001331">
    <property type="protein sequence ID" value="ACO67008.1"/>
    <property type="molecule type" value="Genomic_DNA"/>
</dbReference>
<evidence type="ECO:0000256" key="1">
    <source>
        <dbReference type="SAM" id="MobiDB-lite"/>
    </source>
</evidence>
<dbReference type="AlphaFoldDB" id="C1EGE5"/>
<dbReference type="GeneID" id="8248436"/>
<accession>C1EGE5</accession>
<dbReference type="RefSeq" id="XP_002505750.1">
    <property type="nucleotide sequence ID" value="XM_002505704.1"/>
</dbReference>
<dbReference type="KEGG" id="mis:MICPUN_63615"/>
<protein>
    <submittedName>
        <fullName evidence="2">Uncharacterized protein</fullName>
    </submittedName>
</protein>
<sequence>MASVGEPLASCWLHATPHSTVESFSRKYLLRGSVSSRHSGGQPDWAGHATALHRRPQVTDAPTATMPSPRNGGYSPVGRDGMDELTEQHNANAGKENAQNAPGGSGFNTARFKAMVRASYAAKTGGKKLLSERAVNENSSAANVALPKGPLPDVKPVSYKKKIARMLSRDGCTEGDRKRKAELARTLAKEEGKRAESNGEPCGGGGGGGGFADVVTSMFERKVRFDVESQQHTPCKTSSRPAAPPQTPGTPGVPQSACGWLSCPAPNFGWNAPETPKGSKPKGGGLRA</sequence>
<feature type="compositionally biased region" description="Polar residues" evidence="1">
    <location>
        <begin position="230"/>
        <end position="240"/>
    </location>
</feature>
<gene>
    <name evidence="2" type="ORF">MICPUN_63615</name>
</gene>
<feature type="region of interest" description="Disordered" evidence="1">
    <location>
        <begin position="188"/>
        <end position="209"/>
    </location>
</feature>
<feature type="compositionally biased region" description="Basic and acidic residues" evidence="1">
    <location>
        <begin position="188"/>
        <end position="197"/>
    </location>
</feature>
<keyword evidence="3" id="KW-1185">Reference proteome</keyword>
<evidence type="ECO:0000313" key="3">
    <source>
        <dbReference type="Proteomes" id="UP000002009"/>
    </source>
</evidence>
<feature type="region of interest" description="Disordered" evidence="1">
    <location>
        <begin position="34"/>
        <end position="83"/>
    </location>
</feature>
<dbReference type="InParanoid" id="C1EGE5"/>
<name>C1EGE5_MICCC</name>